<dbReference type="PANTHER" id="PTHR47053">
    <property type="entry name" value="MUREIN DD-ENDOPEPTIDASE MEPH-RELATED"/>
    <property type="match status" value="1"/>
</dbReference>
<gene>
    <name evidence="6" type="ORF">EDD60_11059</name>
</gene>
<dbReference type="Pfam" id="PF00877">
    <property type="entry name" value="NLPC_P60"/>
    <property type="match status" value="1"/>
</dbReference>
<dbReference type="InterPro" id="IPR051202">
    <property type="entry name" value="Peptidase_C40"/>
</dbReference>
<dbReference type="RefSeq" id="WP_066445401.1">
    <property type="nucleotide sequence ID" value="NZ_CAUWFI010000001.1"/>
</dbReference>
<dbReference type="AlphaFoldDB" id="A0A4R3Z4T6"/>
<dbReference type="Pfam" id="PF16403">
    <property type="entry name" value="Bact_surface_Ig-like"/>
    <property type="match status" value="2"/>
</dbReference>
<keyword evidence="7" id="KW-1185">Reference proteome</keyword>
<dbReference type="EMBL" id="SMCQ01000010">
    <property type="protein sequence ID" value="TCV99367.1"/>
    <property type="molecule type" value="Genomic_DNA"/>
</dbReference>
<sequence length="486" mass="52225">MDSNIKANLLENLQEHVINRKAMFIPMLFVSTFGLVGYAAVDKEAPVIDSNKVEVLYGTKLDKSMFAISDNRDTLDSIDVKINDKSYDPYQLGIYNVEVSATDMFSNTQSKVVQVEVVDKTAPELKPVGKSNGYVVNVEVNGSKDITKYIKATDNVDGDVTPFIETNKKLDTSRLGTQTIQLNVSDAAGNQTQKTFEFYVSDTIAPKIQHKKGSTVTVDYGSKFSYSDYVGITDNFDKKVTSIKVDGKVDTKKIGKTTLNITAVDSSGNESKAKLNVEVKDISAPKLSLSKSSVTITKGKSFSAKKYLESAIDNKDGNLTSKVKISSSVNTDKAGKYTVKYTVADAAGNKTTKTLSVKVENPIPTHAGVASSALSRVGSRYVTGGNGPRAFDCSGLTQWAYRQNGISIPRTAAAQYGATSRVSKSSLKAGDLVFFRGTTGRGGITHVGIYVGGGRFVHAGTSRTGVTTANLNSSYWSSHWAGGGRK</sequence>
<evidence type="ECO:0000259" key="5">
    <source>
        <dbReference type="PROSITE" id="PS51935"/>
    </source>
</evidence>
<dbReference type="SUPFAM" id="SSF54001">
    <property type="entry name" value="Cysteine proteinases"/>
    <property type="match status" value="1"/>
</dbReference>
<protein>
    <submittedName>
        <fullName evidence="6">Cell wall-associated NlpC family hydrolase</fullName>
    </submittedName>
</protein>
<evidence type="ECO:0000313" key="6">
    <source>
        <dbReference type="EMBL" id="TCV99367.1"/>
    </source>
</evidence>
<dbReference type="GeneID" id="98915444"/>
<dbReference type="PANTHER" id="PTHR47053:SF1">
    <property type="entry name" value="MUREIN DD-ENDOPEPTIDASE MEPH-RELATED"/>
    <property type="match status" value="1"/>
</dbReference>
<dbReference type="InterPro" id="IPR000064">
    <property type="entry name" value="NLP_P60_dom"/>
</dbReference>
<evidence type="ECO:0000313" key="7">
    <source>
        <dbReference type="Proteomes" id="UP000295515"/>
    </source>
</evidence>
<keyword evidence="2" id="KW-0645">Protease</keyword>
<dbReference type="GO" id="GO:0006508">
    <property type="term" value="P:proteolysis"/>
    <property type="evidence" value="ECO:0007669"/>
    <property type="project" value="UniProtKB-KW"/>
</dbReference>
<comment type="similarity">
    <text evidence="1">Belongs to the peptidase C40 family.</text>
</comment>
<dbReference type="InterPro" id="IPR038765">
    <property type="entry name" value="Papain-like_cys_pep_sf"/>
</dbReference>
<name>A0A4R3Z4T6_9FIRM</name>
<dbReference type="Proteomes" id="UP000295515">
    <property type="component" value="Unassembled WGS sequence"/>
</dbReference>
<proteinExistence type="inferred from homology"/>
<reference evidence="6 7" key="1">
    <citation type="submission" date="2019-03" db="EMBL/GenBank/DDBJ databases">
        <title>Genomic Encyclopedia of Type Strains, Phase IV (KMG-IV): sequencing the most valuable type-strain genomes for metagenomic binning, comparative biology and taxonomic classification.</title>
        <authorList>
            <person name="Goeker M."/>
        </authorList>
    </citation>
    <scope>NUCLEOTIDE SEQUENCE [LARGE SCALE GENOMIC DNA]</scope>
    <source>
        <strain evidence="6 7">DSM 29487</strain>
    </source>
</reference>
<dbReference type="GO" id="GO:0008234">
    <property type="term" value="F:cysteine-type peptidase activity"/>
    <property type="evidence" value="ECO:0007669"/>
    <property type="project" value="UniProtKB-KW"/>
</dbReference>
<evidence type="ECO:0000256" key="2">
    <source>
        <dbReference type="ARBA" id="ARBA00022670"/>
    </source>
</evidence>
<dbReference type="Gene3D" id="3.90.1720.10">
    <property type="entry name" value="endopeptidase domain like (from Nostoc punctiforme)"/>
    <property type="match status" value="1"/>
</dbReference>
<organism evidence="6 7">
    <name type="scientific">Longibaculum muris</name>
    <dbReference type="NCBI Taxonomy" id="1796628"/>
    <lineage>
        <taxon>Bacteria</taxon>
        <taxon>Bacillati</taxon>
        <taxon>Bacillota</taxon>
        <taxon>Erysipelotrichia</taxon>
        <taxon>Erysipelotrichales</taxon>
        <taxon>Coprobacillaceae</taxon>
        <taxon>Longibaculum</taxon>
    </lineage>
</organism>
<dbReference type="InterPro" id="IPR013783">
    <property type="entry name" value="Ig-like_fold"/>
</dbReference>
<keyword evidence="4" id="KW-0788">Thiol protease</keyword>
<dbReference type="PROSITE" id="PS51935">
    <property type="entry name" value="NLPC_P60"/>
    <property type="match status" value="1"/>
</dbReference>
<keyword evidence="3 6" id="KW-0378">Hydrolase</keyword>
<evidence type="ECO:0000256" key="1">
    <source>
        <dbReference type="ARBA" id="ARBA00007074"/>
    </source>
</evidence>
<dbReference type="InterPro" id="IPR032179">
    <property type="entry name" value="Cry22Aa_Ig-like"/>
</dbReference>
<evidence type="ECO:0000256" key="3">
    <source>
        <dbReference type="ARBA" id="ARBA00022801"/>
    </source>
</evidence>
<evidence type="ECO:0000256" key="4">
    <source>
        <dbReference type="ARBA" id="ARBA00022807"/>
    </source>
</evidence>
<feature type="domain" description="NlpC/P60" evidence="5">
    <location>
        <begin position="363"/>
        <end position="486"/>
    </location>
</feature>
<accession>A0A4R3Z4T6</accession>
<dbReference type="Gene3D" id="2.60.40.10">
    <property type="entry name" value="Immunoglobulins"/>
    <property type="match status" value="3"/>
</dbReference>
<comment type="caution">
    <text evidence="6">The sequence shown here is derived from an EMBL/GenBank/DDBJ whole genome shotgun (WGS) entry which is preliminary data.</text>
</comment>